<proteinExistence type="predicted"/>
<sequence>MAAICPEEIPWGTASLVVAIARAMAPPPSLPDVHLDNFIYQRAYETGTCLRLADENANSLTATPFVAKLRQPPAVREFGSRCHAFDDTLAGRFEDGFRDRQRMRTGGVRALR</sequence>
<keyword evidence="2" id="KW-1185">Reference proteome</keyword>
<name>A0A2N7X0I8_9BURK</name>
<gene>
    <name evidence="1" type="ORF">C0Z20_20340</name>
</gene>
<dbReference type="STRING" id="863227.GCA_000373005_05780"/>
<protein>
    <submittedName>
        <fullName evidence="1">Uncharacterized protein</fullName>
    </submittedName>
</protein>
<dbReference type="Proteomes" id="UP000235777">
    <property type="component" value="Unassembled WGS sequence"/>
</dbReference>
<dbReference type="AlphaFoldDB" id="A0A2N7X0I8"/>
<organism evidence="1 2">
    <name type="scientific">Trinickia symbiotica</name>
    <dbReference type="NCBI Taxonomy" id="863227"/>
    <lineage>
        <taxon>Bacteria</taxon>
        <taxon>Pseudomonadati</taxon>
        <taxon>Pseudomonadota</taxon>
        <taxon>Betaproteobacteria</taxon>
        <taxon>Burkholderiales</taxon>
        <taxon>Burkholderiaceae</taxon>
        <taxon>Trinickia</taxon>
    </lineage>
</organism>
<accession>A0A2N7X0I8</accession>
<comment type="caution">
    <text evidence="1">The sequence shown here is derived from an EMBL/GenBank/DDBJ whole genome shotgun (WGS) entry which is preliminary data.</text>
</comment>
<evidence type="ECO:0000313" key="2">
    <source>
        <dbReference type="Proteomes" id="UP000235777"/>
    </source>
</evidence>
<evidence type="ECO:0000313" key="1">
    <source>
        <dbReference type="EMBL" id="PMS35091.1"/>
    </source>
</evidence>
<dbReference type="EMBL" id="PNYC01000013">
    <property type="protein sequence ID" value="PMS35091.1"/>
    <property type="molecule type" value="Genomic_DNA"/>
</dbReference>
<reference evidence="1 2" key="1">
    <citation type="submission" date="2018-01" db="EMBL/GenBank/DDBJ databases">
        <title>Whole genome analyses suggest that Burkholderia sensu lato contains two further novel genera in the rhizoxinica-symbiotica group Mycetohabitans gen. nov., and Trinickia gen. nov.: implications for the evolution of diazotrophy and nodulation in the Burkholderiaceae.</title>
        <authorList>
            <person name="Estrada-de los Santos P."/>
            <person name="Palmer M."/>
            <person name="Chavez-Ramirez B."/>
            <person name="Beukes C."/>
            <person name="Steenkamp E.T."/>
            <person name="Hirsch A.M."/>
            <person name="Manyaka P."/>
            <person name="Maluk M."/>
            <person name="Lafos M."/>
            <person name="Crook M."/>
            <person name="Gross E."/>
            <person name="Simon M.F."/>
            <person name="Bueno dos Reis Junior F."/>
            <person name="Poole P.S."/>
            <person name="Venter S.N."/>
            <person name="James E.K."/>
        </authorList>
    </citation>
    <scope>NUCLEOTIDE SEQUENCE [LARGE SCALE GENOMIC DNA]</scope>
    <source>
        <strain evidence="1 2">JPY 581</strain>
    </source>
</reference>